<gene>
    <name evidence="5" type="ORF">GGE60_001301</name>
</gene>
<evidence type="ECO:0000256" key="2">
    <source>
        <dbReference type="ARBA" id="ARBA00022676"/>
    </source>
</evidence>
<reference evidence="5 6" key="1">
    <citation type="submission" date="2020-08" db="EMBL/GenBank/DDBJ databases">
        <title>Genomic Encyclopedia of Type Strains, Phase IV (KMG-V): Genome sequencing to study the core and pangenomes of soil and plant-associated prokaryotes.</title>
        <authorList>
            <person name="Whitman W."/>
        </authorList>
    </citation>
    <scope>NUCLEOTIDE SEQUENCE [LARGE SCALE GENOMIC DNA]</scope>
    <source>
        <strain evidence="5 6">SEMIA 492</strain>
    </source>
</reference>
<evidence type="ECO:0000259" key="4">
    <source>
        <dbReference type="Pfam" id="PF00535"/>
    </source>
</evidence>
<dbReference type="EMBL" id="JACIIG010000002">
    <property type="protein sequence ID" value="MBB4567200.1"/>
    <property type="molecule type" value="Genomic_DNA"/>
</dbReference>
<evidence type="ECO:0000313" key="6">
    <source>
        <dbReference type="Proteomes" id="UP000543836"/>
    </source>
</evidence>
<dbReference type="InterPro" id="IPR029044">
    <property type="entry name" value="Nucleotide-diphossugar_trans"/>
</dbReference>
<name>A0A7W6ZRG7_9HYPH</name>
<accession>A0A7W6ZRG7</accession>
<sequence>MTGNRERRPVIIDIAVCTYRRVELDQTLLSLAVLTVPAGTLVRIIVADNDVTPSARDRVEAMRSAVPFEIAYVHCPASNISIARNACLDHATGDFVAFIDDDETASEDWLSELLVMADTTGADAVLGPVRAVYPNIAPGWMRRGDFHSTSPVWVSGDIRTGYTCNALLRRNAPSLAGRRFDLALGRSGGEDTEFFTHMHKAGGRIAFAKDALVYEPVPNGRATLAWLTKRRFRMGQTHGRILLETSAGPGRWTAIALAAAKSGYCFAAAALFAALPVQRHRYGLRGIMHAGVVSGLFGVREIEQYGNLEKAPQ</sequence>
<dbReference type="GO" id="GO:0016757">
    <property type="term" value="F:glycosyltransferase activity"/>
    <property type="evidence" value="ECO:0007669"/>
    <property type="project" value="UniProtKB-KW"/>
</dbReference>
<dbReference type="SUPFAM" id="SSF53448">
    <property type="entry name" value="Nucleotide-diphospho-sugar transferases"/>
    <property type="match status" value="1"/>
</dbReference>
<proteinExistence type="inferred from homology"/>
<dbReference type="PANTHER" id="PTHR43179:SF12">
    <property type="entry name" value="GALACTOFURANOSYLTRANSFERASE GLFT2"/>
    <property type="match status" value="1"/>
</dbReference>
<dbReference type="RefSeq" id="WP_028750050.1">
    <property type="nucleotide sequence ID" value="NZ_JACIIG010000002.1"/>
</dbReference>
<keyword evidence="6" id="KW-1185">Reference proteome</keyword>
<dbReference type="AlphaFoldDB" id="A0A7W6ZRG7"/>
<keyword evidence="2 5" id="KW-0328">Glycosyltransferase</keyword>
<dbReference type="Pfam" id="PF00535">
    <property type="entry name" value="Glycos_transf_2"/>
    <property type="match status" value="1"/>
</dbReference>
<protein>
    <submittedName>
        <fullName evidence="5">Succinoglycan biosynthesis protein ExoM</fullName>
        <ecNumber evidence="5">2.4.-.-</ecNumber>
    </submittedName>
</protein>
<comment type="similarity">
    <text evidence="1">Belongs to the glycosyltransferase 2 family.</text>
</comment>
<evidence type="ECO:0000256" key="1">
    <source>
        <dbReference type="ARBA" id="ARBA00006739"/>
    </source>
</evidence>
<dbReference type="PANTHER" id="PTHR43179">
    <property type="entry name" value="RHAMNOSYLTRANSFERASE WBBL"/>
    <property type="match status" value="1"/>
</dbReference>
<dbReference type="Proteomes" id="UP000543836">
    <property type="component" value="Unassembled WGS sequence"/>
</dbReference>
<keyword evidence="3 5" id="KW-0808">Transferase</keyword>
<feature type="domain" description="Glycosyltransferase 2-like" evidence="4">
    <location>
        <begin position="14"/>
        <end position="171"/>
    </location>
</feature>
<evidence type="ECO:0000256" key="3">
    <source>
        <dbReference type="ARBA" id="ARBA00022679"/>
    </source>
</evidence>
<organism evidence="5 6">
    <name type="scientific">Rhizobium leucaenae</name>
    <dbReference type="NCBI Taxonomy" id="29450"/>
    <lineage>
        <taxon>Bacteria</taxon>
        <taxon>Pseudomonadati</taxon>
        <taxon>Pseudomonadota</taxon>
        <taxon>Alphaproteobacteria</taxon>
        <taxon>Hyphomicrobiales</taxon>
        <taxon>Rhizobiaceae</taxon>
        <taxon>Rhizobium/Agrobacterium group</taxon>
        <taxon>Rhizobium</taxon>
    </lineage>
</organism>
<dbReference type="EC" id="2.4.-.-" evidence="5"/>
<comment type="caution">
    <text evidence="5">The sequence shown here is derived from an EMBL/GenBank/DDBJ whole genome shotgun (WGS) entry which is preliminary data.</text>
</comment>
<dbReference type="OrthoDB" id="6116224at2"/>
<evidence type="ECO:0000313" key="5">
    <source>
        <dbReference type="EMBL" id="MBB4567200.1"/>
    </source>
</evidence>
<dbReference type="InterPro" id="IPR001173">
    <property type="entry name" value="Glyco_trans_2-like"/>
</dbReference>
<dbReference type="Gene3D" id="3.90.550.10">
    <property type="entry name" value="Spore Coat Polysaccharide Biosynthesis Protein SpsA, Chain A"/>
    <property type="match status" value="1"/>
</dbReference>